<dbReference type="GO" id="GO:0016787">
    <property type="term" value="F:hydrolase activity"/>
    <property type="evidence" value="ECO:0007669"/>
    <property type="project" value="UniProtKB-KW"/>
</dbReference>
<dbReference type="Proteomes" id="UP000265520">
    <property type="component" value="Unassembled WGS sequence"/>
</dbReference>
<name>A0A392W1P2_9FABA</name>
<dbReference type="EMBL" id="LXQA011360532">
    <property type="protein sequence ID" value="MCI94584.1"/>
    <property type="molecule type" value="Genomic_DNA"/>
</dbReference>
<protein>
    <submittedName>
        <fullName evidence="1">Alpha/beta hydrolase domain-containing protein 17-like</fullName>
    </submittedName>
</protein>
<keyword evidence="2" id="KW-1185">Reference proteome</keyword>
<organism evidence="1 2">
    <name type="scientific">Trifolium medium</name>
    <dbReference type="NCBI Taxonomy" id="97028"/>
    <lineage>
        <taxon>Eukaryota</taxon>
        <taxon>Viridiplantae</taxon>
        <taxon>Streptophyta</taxon>
        <taxon>Embryophyta</taxon>
        <taxon>Tracheophyta</taxon>
        <taxon>Spermatophyta</taxon>
        <taxon>Magnoliopsida</taxon>
        <taxon>eudicotyledons</taxon>
        <taxon>Gunneridae</taxon>
        <taxon>Pentapetalae</taxon>
        <taxon>rosids</taxon>
        <taxon>fabids</taxon>
        <taxon>Fabales</taxon>
        <taxon>Fabaceae</taxon>
        <taxon>Papilionoideae</taxon>
        <taxon>50 kb inversion clade</taxon>
        <taxon>NPAAA clade</taxon>
        <taxon>Hologalegina</taxon>
        <taxon>IRL clade</taxon>
        <taxon>Trifolieae</taxon>
        <taxon>Trifolium</taxon>
    </lineage>
</organism>
<accession>A0A392W1P2</accession>
<proteinExistence type="predicted"/>
<dbReference type="AlphaFoldDB" id="A0A392W1P2"/>
<comment type="caution">
    <text evidence="1">The sequence shown here is derived from an EMBL/GenBank/DDBJ whole genome shotgun (WGS) entry which is preliminary data.</text>
</comment>
<evidence type="ECO:0000313" key="1">
    <source>
        <dbReference type="EMBL" id="MCI94584.1"/>
    </source>
</evidence>
<evidence type="ECO:0000313" key="2">
    <source>
        <dbReference type="Proteomes" id="UP000265520"/>
    </source>
</evidence>
<sequence length="30" mass="3095">MGAVTSSMAAKFVFFPPNPSSYGIGVDKST</sequence>
<keyword evidence="1" id="KW-0378">Hydrolase</keyword>
<feature type="non-terminal residue" evidence="1">
    <location>
        <position position="30"/>
    </location>
</feature>
<reference evidence="1 2" key="1">
    <citation type="journal article" date="2018" name="Front. Plant Sci.">
        <title>Red Clover (Trifolium pratense) and Zigzag Clover (T. medium) - A Picture of Genomic Similarities and Differences.</title>
        <authorList>
            <person name="Dluhosova J."/>
            <person name="Istvanek J."/>
            <person name="Nedelnik J."/>
            <person name="Repkova J."/>
        </authorList>
    </citation>
    <scope>NUCLEOTIDE SEQUENCE [LARGE SCALE GENOMIC DNA]</scope>
    <source>
        <strain evidence="2">cv. 10/8</strain>
        <tissue evidence="1">Leaf</tissue>
    </source>
</reference>